<organism evidence="1 2">
    <name type="scientific">Brachionus calyciflorus</name>
    <dbReference type="NCBI Taxonomy" id="104777"/>
    <lineage>
        <taxon>Eukaryota</taxon>
        <taxon>Metazoa</taxon>
        <taxon>Spiralia</taxon>
        <taxon>Gnathifera</taxon>
        <taxon>Rotifera</taxon>
        <taxon>Eurotatoria</taxon>
        <taxon>Monogononta</taxon>
        <taxon>Pseudotrocha</taxon>
        <taxon>Ploima</taxon>
        <taxon>Brachionidae</taxon>
        <taxon>Brachionus</taxon>
    </lineage>
</organism>
<evidence type="ECO:0000313" key="1">
    <source>
        <dbReference type="EMBL" id="CAF0827250.1"/>
    </source>
</evidence>
<protein>
    <submittedName>
        <fullName evidence="1">Uncharacterized protein</fullName>
    </submittedName>
</protein>
<sequence length="347" mass="40999">MFNQLKKQFSIIAISLIILLIFSYKHNDNKNDIIIKVLRHDCDCFRDEFVDLLSNVNKEYFVSQNQKSYSINPKNLFLTCDLYRSLKRGPNQKIISYSLYGKDNRYYNLIPNLTQKVKEFFPDYVMRIYHDNSIDESIKCDLECKNSHVEFCNINNLPLNSENFDKEFNLNYIHSMKWRFLPIGDSFVDVFMSRDLDSMLLKREVDSVHEWIDSEDLGHIMRDHYYHGHYILGGMWGFKNIYNQKLGKEIFDLLVDKSLALKYNPSGDSPYGNDKLFLMDHVYQRINNISTVHDSYSCHIFPNSKPFPTKRLGDCFIGGYDPCNETNSFFSCPLECRPKDHIDWESC</sequence>
<dbReference type="EMBL" id="CAJNOC010001020">
    <property type="protein sequence ID" value="CAF0827250.1"/>
    <property type="molecule type" value="Genomic_DNA"/>
</dbReference>
<evidence type="ECO:0000313" key="2">
    <source>
        <dbReference type="Proteomes" id="UP000663879"/>
    </source>
</evidence>
<accession>A0A813URV9</accession>
<proteinExistence type="predicted"/>
<dbReference type="OrthoDB" id="204305at2759"/>
<dbReference type="Proteomes" id="UP000663879">
    <property type="component" value="Unassembled WGS sequence"/>
</dbReference>
<reference evidence="1" key="1">
    <citation type="submission" date="2021-02" db="EMBL/GenBank/DDBJ databases">
        <authorList>
            <person name="Nowell W R."/>
        </authorList>
    </citation>
    <scope>NUCLEOTIDE SEQUENCE</scope>
    <source>
        <strain evidence="1">Ploen Becks lab</strain>
    </source>
</reference>
<gene>
    <name evidence="1" type="ORF">OXX778_LOCUS7782</name>
</gene>
<comment type="caution">
    <text evidence="1">The sequence shown here is derived from an EMBL/GenBank/DDBJ whole genome shotgun (WGS) entry which is preliminary data.</text>
</comment>
<dbReference type="AlphaFoldDB" id="A0A813URV9"/>
<name>A0A813URV9_9BILA</name>
<keyword evidence="2" id="KW-1185">Reference proteome</keyword>